<evidence type="ECO:0000313" key="2">
    <source>
        <dbReference type="Proteomes" id="UP000008370"/>
    </source>
</evidence>
<dbReference type="RefSeq" id="XP_007397500.1">
    <property type="nucleotide sequence ID" value="XM_007397438.1"/>
</dbReference>
<keyword evidence="2" id="KW-1185">Reference proteome</keyword>
<dbReference type="KEGG" id="pco:PHACADRAFT_258948"/>
<dbReference type="InParanoid" id="K5VTL9"/>
<dbReference type="Proteomes" id="UP000008370">
    <property type="component" value="Unassembled WGS sequence"/>
</dbReference>
<dbReference type="HOGENOM" id="CLU_2997187_0_0_1"/>
<name>K5VTL9_PHACS</name>
<reference evidence="1 2" key="1">
    <citation type="journal article" date="2012" name="BMC Genomics">
        <title>Comparative genomics of the white-rot fungi, Phanerochaete carnosa and P. chrysosporium, to elucidate the genetic basis of the distinct wood types they colonize.</title>
        <authorList>
            <person name="Suzuki H."/>
            <person name="MacDonald J."/>
            <person name="Syed K."/>
            <person name="Salamov A."/>
            <person name="Hori C."/>
            <person name="Aerts A."/>
            <person name="Henrissat B."/>
            <person name="Wiebenga A."/>
            <person name="vanKuyk P.A."/>
            <person name="Barry K."/>
            <person name="Lindquist E."/>
            <person name="LaButti K."/>
            <person name="Lapidus A."/>
            <person name="Lucas S."/>
            <person name="Coutinho P."/>
            <person name="Gong Y."/>
            <person name="Samejima M."/>
            <person name="Mahadevan R."/>
            <person name="Abou-Zaid M."/>
            <person name="de Vries R.P."/>
            <person name="Igarashi K."/>
            <person name="Yadav J.S."/>
            <person name="Grigoriev I.V."/>
            <person name="Master E.R."/>
        </authorList>
    </citation>
    <scope>NUCLEOTIDE SEQUENCE [LARGE SCALE GENOMIC DNA]</scope>
    <source>
        <strain evidence="1 2">HHB-10118-sp</strain>
    </source>
</reference>
<evidence type="ECO:0000313" key="1">
    <source>
        <dbReference type="EMBL" id="EKM54823.1"/>
    </source>
</evidence>
<organism evidence="1 2">
    <name type="scientific">Phanerochaete carnosa (strain HHB-10118-sp)</name>
    <name type="common">White-rot fungus</name>
    <name type="synonym">Peniophora carnosa</name>
    <dbReference type="NCBI Taxonomy" id="650164"/>
    <lineage>
        <taxon>Eukaryota</taxon>
        <taxon>Fungi</taxon>
        <taxon>Dikarya</taxon>
        <taxon>Basidiomycota</taxon>
        <taxon>Agaricomycotina</taxon>
        <taxon>Agaricomycetes</taxon>
        <taxon>Polyporales</taxon>
        <taxon>Phanerochaetaceae</taxon>
        <taxon>Phanerochaete</taxon>
    </lineage>
</organism>
<dbReference type="GeneID" id="18917256"/>
<sequence>MSCCNALQLLELSVQAMSLLWQDIWTIVASISASSNRALEDMTLVLRERQRLDAKNV</sequence>
<gene>
    <name evidence="1" type="ORF">PHACADRAFT_258948</name>
</gene>
<protein>
    <submittedName>
        <fullName evidence="1">Uncharacterized protein</fullName>
    </submittedName>
</protein>
<accession>K5VTL9</accession>
<dbReference type="AlphaFoldDB" id="K5VTL9"/>
<dbReference type="EMBL" id="JH930473">
    <property type="protein sequence ID" value="EKM54823.1"/>
    <property type="molecule type" value="Genomic_DNA"/>
</dbReference>
<proteinExistence type="predicted"/>